<dbReference type="EMBL" id="JACHMY010000001">
    <property type="protein sequence ID" value="MBB5836555.1"/>
    <property type="molecule type" value="Genomic_DNA"/>
</dbReference>
<protein>
    <submittedName>
        <fullName evidence="2">Uncharacterized protein</fullName>
    </submittedName>
</protein>
<name>A0A7W9J709_9ACTN</name>
<keyword evidence="3" id="KW-1185">Reference proteome</keyword>
<feature type="region of interest" description="Disordered" evidence="1">
    <location>
        <begin position="1"/>
        <end position="47"/>
    </location>
</feature>
<accession>A0A7W9J709</accession>
<comment type="caution">
    <text evidence="2">The sequence shown here is derived from an EMBL/GenBank/DDBJ whole genome shotgun (WGS) entry which is preliminary data.</text>
</comment>
<proteinExistence type="predicted"/>
<evidence type="ECO:0000313" key="2">
    <source>
        <dbReference type="EMBL" id="MBB5836555.1"/>
    </source>
</evidence>
<feature type="compositionally biased region" description="Basic and acidic residues" evidence="1">
    <location>
        <begin position="1"/>
        <end position="10"/>
    </location>
</feature>
<evidence type="ECO:0000256" key="1">
    <source>
        <dbReference type="SAM" id="MobiDB-lite"/>
    </source>
</evidence>
<dbReference type="AlphaFoldDB" id="A0A7W9J709"/>
<dbReference type="Proteomes" id="UP000549971">
    <property type="component" value="Unassembled WGS sequence"/>
</dbReference>
<reference evidence="2 3" key="1">
    <citation type="submission" date="2020-08" db="EMBL/GenBank/DDBJ databases">
        <title>Sequencing the genomes of 1000 actinobacteria strains.</title>
        <authorList>
            <person name="Klenk H.-P."/>
        </authorList>
    </citation>
    <scope>NUCLEOTIDE SEQUENCE [LARGE SCALE GENOMIC DNA]</scope>
    <source>
        <strain evidence="2 3">DSM 28967</strain>
    </source>
</reference>
<organism evidence="2 3">
    <name type="scientific">Kribbella italica</name>
    <dbReference type="NCBI Taxonomy" id="1540520"/>
    <lineage>
        <taxon>Bacteria</taxon>
        <taxon>Bacillati</taxon>
        <taxon>Actinomycetota</taxon>
        <taxon>Actinomycetes</taxon>
        <taxon>Propionibacteriales</taxon>
        <taxon>Kribbellaceae</taxon>
        <taxon>Kribbella</taxon>
    </lineage>
</organism>
<evidence type="ECO:0000313" key="3">
    <source>
        <dbReference type="Proteomes" id="UP000549971"/>
    </source>
</evidence>
<gene>
    <name evidence="2" type="ORF">HDA39_003289</name>
</gene>
<sequence>MTNWGGEHESAWSGDADEQPSAEGDAQTWPVLRPADGTQPCEGANPATGRACVIGSHKGYHRDVVGAKWLDE</sequence>